<reference evidence="1 2" key="1">
    <citation type="submission" date="2018-09" db="EMBL/GenBank/DDBJ databases">
        <title>Genomic investigation of the strawberry pathogen Phytophthora fragariae indicates pathogenicity is determined by transcriptional variation in three key races.</title>
        <authorList>
            <person name="Adams T.M."/>
            <person name="Armitage A.D."/>
            <person name="Sobczyk M.K."/>
            <person name="Bates H.J."/>
            <person name="Dunwell J.M."/>
            <person name="Nellist C.F."/>
            <person name="Harrison R.J."/>
        </authorList>
    </citation>
    <scope>NUCLEOTIDE SEQUENCE [LARGE SCALE GENOMIC DNA]</scope>
    <source>
        <strain evidence="1 2">NOV-77</strain>
    </source>
</reference>
<organism evidence="1 2">
    <name type="scientific">Phytophthora fragariae</name>
    <dbReference type="NCBI Taxonomy" id="53985"/>
    <lineage>
        <taxon>Eukaryota</taxon>
        <taxon>Sar</taxon>
        <taxon>Stramenopiles</taxon>
        <taxon>Oomycota</taxon>
        <taxon>Peronosporomycetes</taxon>
        <taxon>Peronosporales</taxon>
        <taxon>Peronosporaceae</taxon>
        <taxon>Phytophthora</taxon>
    </lineage>
</organism>
<dbReference type="Proteomes" id="UP000486351">
    <property type="component" value="Unassembled WGS sequence"/>
</dbReference>
<accession>A0A6G0RDF2</accession>
<name>A0A6G0RDF2_9STRA</name>
<protein>
    <submittedName>
        <fullName evidence="1">Uncharacterized protein</fullName>
    </submittedName>
</protein>
<dbReference type="EMBL" id="QXFY01001030">
    <property type="protein sequence ID" value="KAE9330742.1"/>
    <property type="molecule type" value="Genomic_DNA"/>
</dbReference>
<dbReference type="AlphaFoldDB" id="A0A6G0RDF2"/>
<gene>
    <name evidence="1" type="ORF">PF008_g15665</name>
</gene>
<proteinExistence type="predicted"/>
<evidence type="ECO:0000313" key="2">
    <source>
        <dbReference type="Proteomes" id="UP000486351"/>
    </source>
</evidence>
<sequence>MRHILQQFGRASGLQLNESKTIVIALHPSGPRPGMQLPPPLVYQEHGRHGRYLGLQVGSGVAAERSWEVADAQLNVRLELACQKTTTVDQRNQIAAAVIIPKLTYIAQHAWPSTKTLNIVAKKLRNYVWHATFAEEVGGAKAWIDADLAALDRTSGGLAVPDVREEEFAMAATTVSKWATYGTRSLHIAGDILFAGRTNRLAARTVITPNALPYPKGGVRRRATLWTTGRSLLTCAGGAAMHAQHDLIVAAMRLLADASEGLRISWEDDHYCVDGTRMIRSLFRLMVTTSGKTEGAQCLEWLPVAGLGDLHLFLEDGEFTPANRAVFGAPKRGKIVDVVSWRLIRQGIRHFFLSRAKWRGDGKPRYWLGRLILTIVTNFPLLLMRPYDSGEVCMKATPLDHPLTGTVDADRALAITTSTKQTDIITRVHSQGELEAELRKAASPDVQMQHVHPHPQVARMVQLRMAGRQKAYPRRHYKRYLTQTSRRKAEDQLRRRAGMWQDGSRQAADGLGMLEWKRIRRILGLGPWGGQLLYRLKTRALSIYDVRNGKLGCLHAQCTHDLEVDAYHLFWSCPAARKLRTVNLSSIQRQVRFFQLHTLLPNRPLI</sequence>
<evidence type="ECO:0000313" key="1">
    <source>
        <dbReference type="EMBL" id="KAE9330742.1"/>
    </source>
</evidence>
<comment type="caution">
    <text evidence="1">The sequence shown here is derived from an EMBL/GenBank/DDBJ whole genome shotgun (WGS) entry which is preliminary data.</text>
</comment>